<dbReference type="GO" id="GO:0016746">
    <property type="term" value="F:acyltransferase activity"/>
    <property type="evidence" value="ECO:0007669"/>
    <property type="project" value="UniProtKB-KW"/>
</dbReference>
<keyword evidence="1" id="KW-0808">Transferase</keyword>
<keyword evidence="1" id="KW-0012">Acyltransferase</keyword>
<sequence length="66" mass="7543">MSSFYLRKEKQFNSGTIRVQILPKIDTKGLQLDDVAALCDKSFHVMLSAFRSDAESRAQRNGPLRR</sequence>
<keyword evidence="2" id="KW-1185">Reference proteome</keyword>
<protein>
    <submittedName>
        <fullName evidence="1">1-acyl-sn-glycerol-3-phosphate acyltransferase alpha</fullName>
    </submittedName>
</protein>
<reference evidence="1 2" key="1">
    <citation type="submission" date="2019-03" db="EMBL/GenBank/DDBJ databases">
        <title>First draft genome of Liparis tanakae, snailfish: a comprehensive survey of snailfish specific genes.</title>
        <authorList>
            <person name="Kim W."/>
            <person name="Song I."/>
            <person name="Jeong J.-H."/>
            <person name="Kim D."/>
            <person name="Kim S."/>
            <person name="Ryu S."/>
            <person name="Song J.Y."/>
            <person name="Lee S.K."/>
        </authorList>
    </citation>
    <scope>NUCLEOTIDE SEQUENCE [LARGE SCALE GENOMIC DNA]</scope>
    <source>
        <tissue evidence="1">Muscle</tissue>
    </source>
</reference>
<evidence type="ECO:0000313" key="2">
    <source>
        <dbReference type="Proteomes" id="UP000314294"/>
    </source>
</evidence>
<dbReference type="OrthoDB" id="202234at2759"/>
<accession>A0A4Z2EEF0</accession>
<dbReference type="AlphaFoldDB" id="A0A4Z2EEF0"/>
<comment type="caution">
    <text evidence="1">The sequence shown here is derived from an EMBL/GenBank/DDBJ whole genome shotgun (WGS) entry which is preliminary data.</text>
</comment>
<gene>
    <name evidence="1" type="primary">AGPAT1</name>
    <name evidence="1" type="ORF">EYF80_062755</name>
</gene>
<proteinExistence type="predicted"/>
<evidence type="ECO:0000313" key="1">
    <source>
        <dbReference type="EMBL" id="TNN27103.1"/>
    </source>
</evidence>
<organism evidence="1 2">
    <name type="scientific">Liparis tanakae</name>
    <name type="common">Tanaka's snailfish</name>
    <dbReference type="NCBI Taxonomy" id="230148"/>
    <lineage>
        <taxon>Eukaryota</taxon>
        <taxon>Metazoa</taxon>
        <taxon>Chordata</taxon>
        <taxon>Craniata</taxon>
        <taxon>Vertebrata</taxon>
        <taxon>Euteleostomi</taxon>
        <taxon>Actinopterygii</taxon>
        <taxon>Neopterygii</taxon>
        <taxon>Teleostei</taxon>
        <taxon>Neoteleostei</taxon>
        <taxon>Acanthomorphata</taxon>
        <taxon>Eupercaria</taxon>
        <taxon>Perciformes</taxon>
        <taxon>Cottioidei</taxon>
        <taxon>Cottales</taxon>
        <taxon>Liparidae</taxon>
        <taxon>Liparis</taxon>
    </lineage>
</organism>
<dbReference type="EMBL" id="SRLO01008885">
    <property type="protein sequence ID" value="TNN27103.1"/>
    <property type="molecule type" value="Genomic_DNA"/>
</dbReference>
<dbReference type="Proteomes" id="UP000314294">
    <property type="component" value="Unassembled WGS sequence"/>
</dbReference>
<name>A0A4Z2EEF0_9TELE</name>